<keyword evidence="3" id="KW-1185">Reference proteome</keyword>
<feature type="region of interest" description="Disordered" evidence="1">
    <location>
        <begin position="101"/>
        <end position="132"/>
    </location>
</feature>
<name>A0AAV2JLL5_KNICA</name>
<protein>
    <submittedName>
        <fullName evidence="2">Uncharacterized protein</fullName>
    </submittedName>
</protein>
<dbReference type="Proteomes" id="UP001497482">
    <property type="component" value="Chromosome 13"/>
</dbReference>
<reference evidence="2 3" key="1">
    <citation type="submission" date="2024-04" db="EMBL/GenBank/DDBJ databases">
        <authorList>
            <person name="Waldvogel A.-M."/>
            <person name="Schoenle A."/>
        </authorList>
    </citation>
    <scope>NUCLEOTIDE SEQUENCE [LARGE SCALE GENOMIC DNA]</scope>
</reference>
<sequence length="141" mass="14570">MEYYGWVWGGGGGGCGGWGGLGGGEVRGGVGLGGGVGRGVVGGGVSGVYCCLGWVGGGVGEMRREWNGVLYVSARLGKLSDQGVIRMRSLIEQPLRRLRSRQDPSLLDNGANGPGDLAEEEQCKQSGSGVKPTLQQFLDLE</sequence>
<proteinExistence type="predicted"/>
<organism evidence="2 3">
    <name type="scientific">Knipowitschia caucasica</name>
    <name type="common">Caucasian dwarf goby</name>
    <name type="synonym">Pomatoschistus caucasicus</name>
    <dbReference type="NCBI Taxonomy" id="637954"/>
    <lineage>
        <taxon>Eukaryota</taxon>
        <taxon>Metazoa</taxon>
        <taxon>Chordata</taxon>
        <taxon>Craniata</taxon>
        <taxon>Vertebrata</taxon>
        <taxon>Euteleostomi</taxon>
        <taxon>Actinopterygii</taxon>
        <taxon>Neopterygii</taxon>
        <taxon>Teleostei</taxon>
        <taxon>Neoteleostei</taxon>
        <taxon>Acanthomorphata</taxon>
        <taxon>Gobiaria</taxon>
        <taxon>Gobiiformes</taxon>
        <taxon>Gobioidei</taxon>
        <taxon>Gobiidae</taxon>
        <taxon>Gobiinae</taxon>
        <taxon>Knipowitschia</taxon>
    </lineage>
</organism>
<evidence type="ECO:0000313" key="2">
    <source>
        <dbReference type="EMBL" id="CAL1577608.1"/>
    </source>
</evidence>
<dbReference type="EMBL" id="OZ035835">
    <property type="protein sequence ID" value="CAL1577608.1"/>
    <property type="molecule type" value="Genomic_DNA"/>
</dbReference>
<dbReference type="AlphaFoldDB" id="A0AAV2JLL5"/>
<evidence type="ECO:0000256" key="1">
    <source>
        <dbReference type="SAM" id="MobiDB-lite"/>
    </source>
</evidence>
<evidence type="ECO:0000313" key="3">
    <source>
        <dbReference type="Proteomes" id="UP001497482"/>
    </source>
</evidence>
<accession>A0AAV2JLL5</accession>
<gene>
    <name evidence="2" type="ORF">KC01_LOCUS8934</name>
</gene>